<dbReference type="AlphaFoldDB" id="A0A5C5X6H5"/>
<protein>
    <submittedName>
        <fullName evidence="6">Alpha-pyrone synthesis polyketide synthase-like Pks18</fullName>
        <ecNumber evidence="6">2.3.1.-</ecNumber>
    </submittedName>
</protein>
<dbReference type="GO" id="GO:0030639">
    <property type="term" value="P:polyketide biosynthetic process"/>
    <property type="evidence" value="ECO:0007669"/>
    <property type="project" value="TreeGrafter"/>
</dbReference>
<keyword evidence="2 6" id="KW-0808">Transferase</keyword>
<dbReference type="InterPro" id="IPR001099">
    <property type="entry name" value="Chalcone/stilbene_synt_N"/>
</dbReference>
<dbReference type="PIRSF" id="PIRSF000451">
    <property type="entry name" value="PKS_III"/>
    <property type="match status" value="1"/>
</dbReference>
<dbReference type="SUPFAM" id="SSF53901">
    <property type="entry name" value="Thiolase-like"/>
    <property type="match status" value="2"/>
</dbReference>
<keyword evidence="6" id="KW-0012">Acyltransferase</keyword>
<dbReference type="PANTHER" id="PTHR11877">
    <property type="entry name" value="HYDROXYMETHYLGLUTARYL-COA SYNTHASE"/>
    <property type="match status" value="1"/>
</dbReference>
<dbReference type="InterPro" id="IPR011141">
    <property type="entry name" value="Polyketide_synthase_type-III"/>
</dbReference>
<reference evidence="6 7" key="1">
    <citation type="submission" date="2019-02" db="EMBL/GenBank/DDBJ databases">
        <title>Deep-cultivation of Planctomycetes and their phenomic and genomic characterization uncovers novel biology.</title>
        <authorList>
            <person name="Wiegand S."/>
            <person name="Jogler M."/>
            <person name="Boedeker C."/>
            <person name="Pinto D."/>
            <person name="Vollmers J."/>
            <person name="Rivas-Marin E."/>
            <person name="Kohn T."/>
            <person name="Peeters S.H."/>
            <person name="Heuer A."/>
            <person name="Rast P."/>
            <person name="Oberbeckmann S."/>
            <person name="Bunk B."/>
            <person name="Jeske O."/>
            <person name="Meyerdierks A."/>
            <person name="Storesund J.E."/>
            <person name="Kallscheuer N."/>
            <person name="Luecker S."/>
            <person name="Lage O.M."/>
            <person name="Pohl T."/>
            <person name="Merkel B.J."/>
            <person name="Hornburger P."/>
            <person name="Mueller R.-W."/>
            <person name="Bruemmer F."/>
            <person name="Labrenz M."/>
            <person name="Spormann A.M."/>
            <person name="Op Den Camp H."/>
            <person name="Overmann J."/>
            <person name="Amann R."/>
            <person name="Jetten M.S.M."/>
            <person name="Mascher T."/>
            <person name="Medema M.H."/>
            <person name="Devos D.P."/>
            <person name="Kaster A.-K."/>
            <person name="Ovreas L."/>
            <person name="Rohde M."/>
            <person name="Galperin M.Y."/>
            <person name="Jogler C."/>
        </authorList>
    </citation>
    <scope>NUCLEOTIDE SEQUENCE [LARGE SCALE GENOMIC DNA]</scope>
    <source>
        <strain evidence="6 7">KOR42</strain>
    </source>
</reference>
<name>A0A5C5X6H5_9PLAN</name>
<comment type="caution">
    <text evidence="6">The sequence shown here is derived from an EMBL/GenBank/DDBJ whole genome shotgun (WGS) entry which is preliminary data.</text>
</comment>
<feature type="domain" description="Chalcone/stilbene synthase N-terminal" evidence="4">
    <location>
        <begin position="4"/>
        <end position="216"/>
    </location>
</feature>
<dbReference type="Proteomes" id="UP000317243">
    <property type="component" value="Unassembled WGS sequence"/>
</dbReference>
<dbReference type="Pfam" id="PF02797">
    <property type="entry name" value="Chal_sti_synt_C"/>
    <property type="match status" value="1"/>
</dbReference>
<evidence type="ECO:0000256" key="2">
    <source>
        <dbReference type="ARBA" id="ARBA00022679"/>
    </source>
</evidence>
<gene>
    <name evidence="6" type="ORF">KOR42_21030</name>
</gene>
<accession>A0A5C5X6H5</accession>
<sequence>MPLSILGMGTALPETKVTQEQALHIARQLVNNDPDLTDTLERLYPKTTIQHRHVVVDQLLLNSLLDKSEESGRVAEIIRNNGGPGTAKRLKVVEKAAGPLAERAARQALEEAGIAPEEVTHLVTVSSTVGSAPGFDTSLIQRMGLSPQVHRTNVGLMMCQAALNGLRVSNAYASSETDAVVLMVSLEICSAHYDFNPMPKKLVTNAIFSDGAAALVGTSQKTSDWTIDSSGGYLLHDERDNLRVGFSDQGLDIRLSTKVPNLIEERLGKWIDQWLSKSGLTRQDIKSWAIHPGGPKILEAAATSLGITNTDLSDSWNVLADVGNMSSPTVLFVLDRLRKAAAELPCVAIAFGPGLTIEATLIGRQAGEGALTTDLPAVA</sequence>
<evidence type="ECO:0000259" key="4">
    <source>
        <dbReference type="Pfam" id="PF00195"/>
    </source>
</evidence>
<organism evidence="6 7">
    <name type="scientific">Thalassoglobus neptunius</name>
    <dbReference type="NCBI Taxonomy" id="1938619"/>
    <lineage>
        <taxon>Bacteria</taxon>
        <taxon>Pseudomonadati</taxon>
        <taxon>Planctomycetota</taxon>
        <taxon>Planctomycetia</taxon>
        <taxon>Planctomycetales</taxon>
        <taxon>Planctomycetaceae</taxon>
        <taxon>Thalassoglobus</taxon>
    </lineage>
</organism>
<comment type="similarity">
    <text evidence="1">Belongs to the thiolase-like superfamily. Chalcone/stilbene synthases family.</text>
</comment>
<evidence type="ECO:0000313" key="6">
    <source>
        <dbReference type="EMBL" id="TWT58717.1"/>
    </source>
</evidence>
<dbReference type="InterPro" id="IPR016039">
    <property type="entry name" value="Thiolase-like"/>
</dbReference>
<dbReference type="PANTHER" id="PTHR11877:SF46">
    <property type="entry name" value="TYPE III POLYKETIDE SYNTHASE A"/>
    <property type="match status" value="1"/>
</dbReference>
<dbReference type="Gene3D" id="3.40.47.10">
    <property type="match status" value="2"/>
</dbReference>
<dbReference type="Pfam" id="PF00195">
    <property type="entry name" value="Chal_sti_synt_N"/>
    <property type="match status" value="1"/>
</dbReference>
<evidence type="ECO:0000256" key="3">
    <source>
        <dbReference type="PIRSR" id="PIRSR000451-1"/>
    </source>
</evidence>
<dbReference type="EMBL" id="SIHI01000001">
    <property type="protein sequence ID" value="TWT58717.1"/>
    <property type="molecule type" value="Genomic_DNA"/>
</dbReference>
<proteinExistence type="inferred from homology"/>
<evidence type="ECO:0000259" key="5">
    <source>
        <dbReference type="Pfam" id="PF02797"/>
    </source>
</evidence>
<keyword evidence="7" id="KW-1185">Reference proteome</keyword>
<dbReference type="CDD" id="cd00831">
    <property type="entry name" value="CHS_like"/>
    <property type="match status" value="1"/>
</dbReference>
<evidence type="ECO:0000256" key="1">
    <source>
        <dbReference type="ARBA" id="ARBA00005531"/>
    </source>
</evidence>
<evidence type="ECO:0000313" key="7">
    <source>
        <dbReference type="Proteomes" id="UP000317243"/>
    </source>
</evidence>
<feature type="active site" description="Acyl-thioester intermediate" evidence="3">
    <location>
        <position position="159"/>
    </location>
</feature>
<dbReference type="InterPro" id="IPR012328">
    <property type="entry name" value="Chalcone/stilbene_synt_C"/>
</dbReference>
<dbReference type="RefSeq" id="WP_197441026.1">
    <property type="nucleotide sequence ID" value="NZ_SIHI01000001.1"/>
</dbReference>
<dbReference type="GO" id="GO:0016747">
    <property type="term" value="F:acyltransferase activity, transferring groups other than amino-acyl groups"/>
    <property type="evidence" value="ECO:0007669"/>
    <property type="project" value="InterPro"/>
</dbReference>
<dbReference type="EC" id="2.3.1.-" evidence="6"/>
<feature type="domain" description="Chalcone/stilbene synthase C-terminal" evidence="5">
    <location>
        <begin position="240"/>
        <end position="362"/>
    </location>
</feature>